<accession>A0A2M8LC56</accession>
<proteinExistence type="predicted"/>
<dbReference type="GO" id="GO:0000160">
    <property type="term" value="P:phosphorelay signal transduction system"/>
    <property type="evidence" value="ECO:0007669"/>
    <property type="project" value="UniProtKB-KW"/>
</dbReference>
<protein>
    <submittedName>
        <fullName evidence="5">Response regulator</fullName>
    </submittedName>
</protein>
<dbReference type="PANTHER" id="PTHR44591">
    <property type="entry name" value="STRESS RESPONSE REGULATOR PROTEIN 1"/>
    <property type="match status" value="1"/>
</dbReference>
<dbReference type="SMART" id="SM00448">
    <property type="entry name" value="REC"/>
    <property type="match status" value="1"/>
</dbReference>
<dbReference type="AlphaFoldDB" id="A0A2M8LC56"/>
<reference evidence="6" key="1">
    <citation type="submission" date="2017-09" db="EMBL/GenBank/DDBJ databases">
        <title>Depth-based differentiation of microbial function through sediment-hosted aquifers and enrichment of novel symbionts in the deep terrestrial subsurface.</title>
        <authorList>
            <person name="Probst A.J."/>
            <person name="Ladd B."/>
            <person name="Jarett J.K."/>
            <person name="Geller-Mcgrath D.E."/>
            <person name="Sieber C.M.K."/>
            <person name="Emerson J.B."/>
            <person name="Anantharaman K."/>
            <person name="Thomas B.C."/>
            <person name="Malmstrom R."/>
            <person name="Stieglmeier M."/>
            <person name="Klingl A."/>
            <person name="Woyke T."/>
            <person name="Ryan C.M."/>
            <person name="Banfield J.F."/>
        </authorList>
    </citation>
    <scope>NUCLEOTIDE SEQUENCE [LARGE SCALE GENOMIC DNA]</scope>
</reference>
<dbReference type="Proteomes" id="UP000228700">
    <property type="component" value="Unassembled WGS sequence"/>
</dbReference>
<organism evidence="5 6">
    <name type="scientific">Candidatus Taylorbacteria bacterium CG10_big_fil_rev_8_21_14_0_10_41_48</name>
    <dbReference type="NCBI Taxonomy" id="1975024"/>
    <lineage>
        <taxon>Bacteria</taxon>
        <taxon>Candidatus Tayloriibacteriota</taxon>
    </lineage>
</organism>
<dbReference type="InterPro" id="IPR050595">
    <property type="entry name" value="Bact_response_regulator"/>
</dbReference>
<feature type="domain" description="Response regulatory" evidence="4">
    <location>
        <begin position="10"/>
        <end position="127"/>
    </location>
</feature>
<keyword evidence="2" id="KW-0902">Two-component regulatory system</keyword>
<gene>
    <name evidence="5" type="ORF">COV01_01585</name>
</gene>
<dbReference type="PROSITE" id="PS50110">
    <property type="entry name" value="RESPONSE_REGULATORY"/>
    <property type="match status" value="1"/>
</dbReference>
<sequence>MDSNTQKKIKVFIVDDDKFLLGMYSLKFSNNGYEVDTTVGSVLALEKLRAGAQPDVLLLDIIMPHMDGLELLKTIRDEKLVPNATVVMLTNQSQSSDIERAKELNVDGYIVKASTIPSEVMQEVQKIYTEKQAKGLK</sequence>
<dbReference type="Pfam" id="PF00072">
    <property type="entry name" value="Response_reg"/>
    <property type="match status" value="1"/>
</dbReference>
<dbReference type="InterPro" id="IPR011006">
    <property type="entry name" value="CheY-like_superfamily"/>
</dbReference>
<evidence type="ECO:0000256" key="1">
    <source>
        <dbReference type="ARBA" id="ARBA00022553"/>
    </source>
</evidence>
<evidence type="ECO:0000313" key="5">
    <source>
        <dbReference type="EMBL" id="PJE74173.1"/>
    </source>
</evidence>
<evidence type="ECO:0000256" key="2">
    <source>
        <dbReference type="ARBA" id="ARBA00023012"/>
    </source>
</evidence>
<dbReference type="InterPro" id="IPR001789">
    <property type="entry name" value="Sig_transdc_resp-reg_receiver"/>
</dbReference>
<keyword evidence="1 3" id="KW-0597">Phosphoprotein</keyword>
<feature type="modified residue" description="4-aspartylphosphate" evidence="3">
    <location>
        <position position="60"/>
    </location>
</feature>
<evidence type="ECO:0000313" key="6">
    <source>
        <dbReference type="Proteomes" id="UP000228700"/>
    </source>
</evidence>
<evidence type="ECO:0000259" key="4">
    <source>
        <dbReference type="PROSITE" id="PS50110"/>
    </source>
</evidence>
<dbReference type="SUPFAM" id="SSF52172">
    <property type="entry name" value="CheY-like"/>
    <property type="match status" value="1"/>
</dbReference>
<dbReference type="EMBL" id="PFEQ01000009">
    <property type="protein sequence ID" value="PJE74173.1"/>
    <property type="molecule type" value="Genomic_DNA"/>
</dbReference>
<dbReference type="PANTHER" id="PTHR44591:SF14">
    <property type="entry name" value="PROTEIN PILG"/>
    <property type="match status" value="1"/>
</dbReference>
<dbReference type="Gene3D" id="3.40.50.2300">
    <property type="match status" value="1"/>
</dbReference>
<evidence type="ECO:0000256" key="3">
    <source>
        <dbReference type="PROSITE-ProRule" id="PRU00169"/>
    </source>
</evidence>
<comment type="caution">
    <text evidence="5">The sequence shown here is derived from an EMBL/GenBank/DDBJ whole genome shotgun (WGS) entry which is preliminary data.</text>
</comment>
<name>A0A2M8LC56_9BACT</name>